<dbReference type="EMBL" id="SMZO01000011">
    <property type="protein sequence ID" value="TDL89387.1"/>
    <property type="molecule type" value="Genomic_DNA"/>
</dbReference>
<evidence type="ECO:0000313" key="3">
    <source>
        <dbReference type="Proteomes" id="UP000294562"/>
    </source>
</evidence>
<comment type="caution">
    <text evidence="2">The sequence shown here is derived from an EMBL/GenBank/DDBJ whole genome shotgun (WGS) entry which is preliminary data.</text>
</comment>
<dbReference type="Gene3D" id="3.40.630.30">
    <property type="match status" value="1"/>
</dbReference>
<gene>
    <name evidence="2" type="ORF">E2L05_06975</name>
</gene>
<sequence>MLKIRPLQSDDKTDLSVLLISTFDQPNELNLVRALREQDKCALELVAVDDTGLVGYICLSKLDAPQGWLALAPMCVRNENQGTGVGREMVLYALDQARQMHFDAVVVVGHPDYYKRHGFVFGGPVHLSSPYPEDYTGLYLIHPGITETEHRLVYPEPFDNV</sequence>
<dbReference type="Proteomes" id="UP000294562">
    <property type="component" value="Unassembled WGS sequence"/>
</dbReference>
<keyword evidence="3" id="KW-1185">Reference proteome</keyword>
<dbReference type="RefSeq" id="WP_133342203.1">
    <property type="nucleotide sequence ID" value="NZ_SMZO01000011.1"/>
</dbReference>
<dbReference type="OrthoDB" id="9797178at2"/>
<dbReference type="GO" id="GO:0016747">
    <property type="term" value="F:acyltransferase activity, transferring groups other than amino-acyl groups"/>
    <property type="evidence" value="ECO:0007669"/>
    <property type="project" value="InterPro"/>
</dbReference>
<dbReference type="CDD" id="cd04301">
    <property type="entry name" value="NAT_SF"/>
    <property type="match status" value="1"/>
</dbReference>
<dbReference type="SUPFAM" id="SSF55729">
    <property type="entry name" value="Acyl-CoA N-acyltransferases (Nat)"/>
    <property type="match status" value="1"/>
</dbReference>
<accession>A0A4R6AYQ3</accession>
<evidence type="ECO:0000259" key="1">
    <source>
        <dbReference type="PROSITE" id="PS51186"/>
    </source>
</evidence>
<keyword evidence="2" id="KW-0808">Transferase</keyword>
<organism evidence="2 3">
    <name type="scientific">Meridianimarinicoccus aquatilis</name>
    <dbReference type="NCBI Taxonomy" id="2552766"/>
    <lineage>
        <taxon>Bacteria</taxon>
        <taxon>Pseudomonadati</taxon>
        <taxon>Pseudomonadota</taxon>
        <taxon>Alphaproteobacteria</taxon>
        <taxon>Rhodobacterales</taxon>
        <taxon>Paracoccaceae</taxon>
        <taxon>Meridianimarinicoccus</taxon>
    </lineage>
</organism>
<dbReference type="PROSITE" id="PS51186">
    <property type="entry name" value="GNAT"/>
    <property type="match status" value="1"/>
</dbReference>
<name>A0A4R6AYQ3_9RHOB</name>
<dbReference type="InterPro" id="IPR016181">
    <property type="entry name" value="Acyl_CoA_acyltransferase"/>
</dbReference>
<reference evidence="2 3" key="1">
    <citation type="submission" date="2019-03" db="EMBL/GenBank/DDBJ databases">
        <title>Rhodobacteraceae bacterium SM1902, a new member of the family Rhodobacteraceae isolated from Yantai.</title>
        <authorList>
            <person name="Sun Y."/>
        </authorList>
    </citation>
    <scope>NUCLEOTIDE SEQUENCE [LARGE SCALE GENOMIC DNA]</scope>
    <source>
        <strain evidence="2 3">SM1902</strain>
    </source>
</reference>
<proteinExistence type="predicted"/>
<feature type="domain" description="N-acetyltransferase" evidence="1">
    <location>
        <begin position="2"/>
        <end position="145"/>
    </location>
</feature>
<evidence type="ECO:0000313" key="2">
    <source>
        <dbReference type="EMBL" id="TDL89387.1"/>
    </source>
</evidence>
<protein>
    <submittedName>
        <fullName evidence="2">N-acetyltransferase</fullName>
    </submittedName>
</protein>
<dbReference type="Pfam" id="PF00583">
    <property type="entry name" value="Acetyltransf_1"/>
    <property type="match status" value="1"/>
</dbReference>
<dbReference type="InterPro" id="IPR000182">
    <property type="entry name" value="GNAT_dom"/>
</dbReference>
<dbReference type="AlphaFoldDB" id="A0A4R6AYQ3"/>